<evidence type="ECO:0000259" key="8">
    <source>
        <dbReference type="Pfam" id="PF01529"/>
    </source>
</evidence>
<evidence type="ECO:0000256" key="5">
    <source>
        <dbReference type="ARBA" id="ARBA00023136"/>
    </source>
</evidence>
<evidence type="ECO:0000256" key="1">
    <source>
        <dbReference type="ARBA" id="ARBA00004141"/>
    </source>
</evidence>
<feature type="domain" description="Palmitoyltransferase DHHC" evidence="8">
    <location>
        <begin position="92"/>
        <end position="230"/>
    </location>
</feature>
<dbReference type="Proteomes" id="UP001186944">
    <property type="component" value="Unassembled WGS sequence"/>
</dbReference>
<dbReference type="PROSITE" id="PS50216">
    <property type="entry name" value="DHHC"/>
    <property type="match status" value="1"/>
</dbReference>
<dbReference type="Pfam" id="PF01529">
    <property type="entry name" value="DHHC"/>
    <property type="match status" value="1"/>
</dbReference>
<dbReference type="GO" id="GO:0019706">
    <property type="term" value="F:protein-cysteine S-palmitoyltransferase activity"/>
    <property type="evidence" value="ECO:0007669"/>
    <property type="project" value="UniProtKB-EC"/>
</dbReference>
<feature type="transmembrane region" description="Helical" evidence="7">
    <location>
        <begin position="137"/>
        <end position="157"/>
    </location>
</feature>
<dbReference type="PANTHER" id="PTHR12246">
    <property type="entry name" value="PALMITOYLTRANSFERASE ZDHHC16"/>
    <property type="match status" value="1"/>
</dbReference>
<dbReference type="InterPro" id="IPR001594">
    <property type="entry name" value="Palmitoyltrfase_DHHC"/>
</dbReference>
<dbReference type="InterPro" id="IPR039859">
    <property type="entry name" value="PFA4/ZDH16/20/ERF2-like"/>
</dbReference>
<evidence type="ECO:0000313" key="10">
    <source>
        <dbReference type="Proteomes" id="UP001186944"/>
    </source>
</evidence>
<comment type="catalytic activity">
    <reaction evidence="7">
        <text>L-cysteinyl-[protein] + hexadecanoyl-CoA = S-hexadecanoyl-L-cysteinyl-[protein] + CoA</text>
        <dbReference type="Rhea" id="RHEA:36683"/>
        <dbReference type="Rhea" id="RHEA-COMP:10131"/>
        <dbReference type="Rhea" id="RHEA-COMP:11032"/>
        <dbReference type="ChEBI" id="CHEBI:29950"/>
        <dbReference type="ChEBI" id="CHEBI:57287"/>
        <dbReference type="ChEBI" id="CHEBI:57379"/>
        <dbReference type="ChEBI" id="CHEBI:74151"/>
        <dbReference type="EC" id="2.3.1.225"/>
    </reaction>
</comment>
<protein>
    <recommendedName>
        <fullName evidence="7">Palmitoyltransferase</fullName>
        <ecNumber evidence="7">2.3.1.225</ecNumber>
    </recommendedName>
</protein>
<evidence type="ECO:0000256" key="6">
    <source>
        <dbReference type="ARBA" id="ARBA00023315"/>
    </source>
</evidence>
<comment type="caution">
    <text evidence="9">The sequence shown here is derived from an EMBL/GenBank/DDBJ whole genome shotgun (WGS) entry which is preliminary data.</text>
</comment>
<accession>A0AA89BNC9</accession>
<evidence type="ECO:0000256" key="4">
    <source>
        <dbReference type="ARBA" id="ARBA00022989"/>
    </source>
</evidence>
<reference evidence="9" key="1">
    <citation type="submission" date="2019-08" db="EMBL/GenBank/DDBJ databases">
        <title>The improved chromosome-level genome for the pearl oyster Pinctada fucata martensii using PacBio sequencing and Hi-C.</title>
        <authorList>
            <person name="Zheng Z."/>
        </authorList>
    </citation>
    <scope>NUCLEOTIDE SEQUENCE</scope>
    <source>
        <strain evidence="9">ZZ-2019</strain>
        <tissue evidence="9">Adductor muscle</tissue>
    </source>
</reference>
<keyword evidence="2 7" id="KW-0808">Transferase</keyword>
<dbReference type="EC" id="2.3.1.225" evidence="7"/>
<dbReference type="EMBL" id="VSWD01000011">
    <property type="protein sequence ID" value="KAK3087808.1"/>
    <property type="molecule type" value="Genomic_DNA"/>
</dbReference>
<comment type="similarity">
    <text evidence="7">Belongs to the DHHC palmitoyltransferase family.</text>
</comment>
<feature type="transmembrane region" description="Helical" evidence="7">
    <location>
        <begin position="43"/>
        <end position="63"/>
    </location>
</feature>
<organism evidence="9 10">
    <name type="scientific">Pinctada imbricata</name>
    <name type="common">Atlantic pearl-oyster</name>
    <name type="synonym">Pinctada martensii</name>
    <dbReference type="NCBI Taxonomy" id="66713"/>
    <lineage>
        <taxon>Eukaryota</taxon>
        <taxon>Metazoa</taxon>
        <taxon>Spiralia</taxon>
        <taxon>Lophotrochozoa</taxon>
        <taxon>Mollusca</taxon>
        <taxon>Bivalvia</taxon>
        <taxon>Autobranchia</taxon>
        <taxon>Pteriomorphia</taxon>
        <taxon>Pterioida</taxon>
        <taxon>Pterioidea</taxon>
        <taxon>Pteriidae</taxon>
        <taxon>Pinctada</taxon>
    </lineage>
</organism>
<keyword evidence="5 7" id="KW-0472">Membrane</keyword>
<name>A0AA89BNC9_PINIB</name>
<feature type="transmembrane region" description="Helical" evidence="7">
    <location>
        <begin position="194"/>
        <end position="214"/>
    </location>
</feature>
<feature type="transmembrane region" description="Helical" evidence="7">
    <location>
        <begin position="169"/>
        <end position="187"/>
    </location>
</feature>
<keyword evidence="6 7" id="KW-0012">Acyltransferase</keyword>
<sequence length="283" mass="33298">MSLWRQLKPKSPADILSLCYALILIHATIIFGDFVVAPWMTEYYGTTMFDIVLYNFYGAFIYLNVIGNMLKIMLTNTSTVGRILPTLLKPGWSYCATCEANSPPRSFHCSTCNRCILKRDHHCMFTGKCIGYFNHRYYILLVIYAWLGAMFCLTYSFRFTWLLLGGFSWGNLLCFILPLVAFMCGVLEFYTSMICFITLLMLLFSTVLIFLMIWHSKHIYFNMTTFERRRDQYKYDLGWRENLKEIFGTRWYIAWLFPLIDSPMPGDGIEFRTKDCYENPKDL</sequence>
<keyword evidence="4 7" id="KW-1133">Transmembrane helix</keyword>
<feature type="transmembrane region" description="Helical" evidence="7">
    <location>
        <begin position="12"/>
        <end position="31"/>
    </location>
</feature>
<dbReference type="GO" id="GO:0016020">
    <property type="term" value="C:membrane"/>
    <property type="evidence" value="ECO:0007669"/>
    <property type="project" value="UniProtKB-SubCell"/>
</dbReference>
<proteinExistence type="inferred from homology"/>
<comment type="subcellular location">
    <subcellularLocation>
        <location evidence="1">Membrane</location>
        <topology evidence="1">Multi-pass membrane protein</topology>
    </subcellularLocation>
</comment>
<evidence type="ECO:0000313" key="9">
    <source>
        <dbReference type="EMBL" id="KAK3087808.1"/>
    </source>
</evidence>
<keyword evidence="10" id="KW-1185">Reference proteome</keyword>
<keyword evidence="3 7" id="KW-0812">Transmembrane</keyword>
<comment type="domain">
    <text evidence="7">The DHHC domain is required for palmitoyltransferase activity.</text>
</comment>
<evidence type="ECO:0000256" key="2">
    <source>
        <dbReference type="ARBA" id="ARBA00022679"/>
    </source>
</evidence>
<evidence type="ECO:0000256" key="3">
    <source>
        <dbReference type="ARBA" id="ARBA00022692"/>
    </source>
</evidence>
<gene>
    <name evidence="9" type="ORF">FSP39_010908</name>
</gene>
<dbReference type="AlphaFoldDB" id="A0AA89BNC9"/>
<evidence type="ECO:0000256" key="7">
    <source>
        <dbReference type="RuleBase" id="RU079119"/>
    </source>
</evidence>